<dbReference type="NCBIfam" id="TIGR02529">
    <property type="entry name" value="EutJ"/>
    <property type="match status" value="1"/>
</dbReference>
<dbReference type="SUPFAM" id="SSF53067">
    <property type="entry name" value="Actin-like ATPase domain"/>
    <property type="match status" value="2"/>
</dbReference>
<dbReference type="InterPro" id="IPR013366">
    <property type="entry name" value="EutJ"/>
</dbReference>
<dbReference type="CDD" id="cd24047">
    <property type="entry name" value="ASKHA_NBD_EutJ"/>
    <property type="match status" value="1"/>
</dbReference>
<protein>
    <submittedName>
        <fullName evidence="1">Ethanolamine utilization protein EutJ</fullName>
    </submittedName>
</protein>
<evidence type="ECO:0000313" key="1">
    <source>
        <dbReference type="EMBL" id="QQP86734.1"/>
    </source>
</evidence>
<gene>
    <name evidence="1" type="primary">eutJ</name>
    <name evidence="1" type="ORF">JHT90_05710</name>
</gene>
<dbReference type="KEGG" id="eaz:JHT90_05710"/>
<keyword evidence="2" id="KW-1185">Reference proteome</keyword>
<dbReference type="RefSeq" id="WP_201095100.1">
    <property type="nucleotide sequence ID" value="NZ_CP067393.1"/>
</dbReference>
<accession>A0A974RZ69</accession>
<dbReference type="PANTHER" id="PTHR32432">
    <property type="entry name" value="CELL DIVISION PROTEIN FTSA-RELATED"/>
    <property type="match status" value="1"/>
</dbReference>
<dbReference type="Gene3D" id="3.30.420.40">
    <property type="match status" value="2"/>
</dbReference>
<organism evidence="1 2">
    <name type="scientific">Entomomonas asaccharolytica</name>
    <dbReference type="NCBI Taxonomy" id="2785331"/>
    <lineage>
        <taxon>Bacteria</taxon>
        <taxon>Pseudomonadati</taxon>
        <taxon>Pseudomonadota</taxon>
        <taxon>Gammaproteobacteria</taxon>
        <taxon>Pseudomonadales</taxon>
        <taxon>Pseudomonadaceae</taxon>
        <taxon>Entomomonas</taxon>
    </lineage>
</organism>
<sequence>MSQRDIDQWLNHRLQLAEKQLHEADKKPEQPLKEWFLGIDLGTCNIVSIVIDKDANPIATRLDQADVVRDGIVWDFFGAVSIVKKQLASLQEQLGVEFSKASTSFPPGTDPRISVNVLEAAGLEVTHVIDEPSAVANMLHLKSAAVVDIGGGTTGIAVIKNGKVVYSGDEATGGHHVSLTLAGNLNLPIEQAETKKKQQGTEIWPIVRPVFEKMTDIVRDHLQQYPVEEIYLSGGSCALPGVGVLFSQAFPEQKVILPTLPIFITPLAIAVCGMEDNHAD</sequence>
<dbReference type="InterPro" id="IPR050696">
    <property type="entry name" value="FtsA/MreB"/>
</dbReference>
<name>A0A974RZ69_9GAMM</name>
<dbReference type="EMBL" id="CP067393">
    <property type="protein sequence ID" value="QQP86734.1"/>
    <property type="molecule type" value="Genomic_DNA"/>
</dbReference>
<dbReference type="PANTHER" id="PTHR32432:SF3">
    <property type="entry name" value="ETHANOLAMINE UTILIZATION PROTEIN EUTJ"/>
    <property type="match status" value="1"/>
</dbReference>
<dbReference type="InterPro" id="IPR043129">
    <property type="entry name" value="ATPase_NBD"/>
</dbReference>
<evidence type="ECO:0000313" key="2">
    <source>
        <dbReference type="Proteomes" id="UP000595278"/>
    </source>
</evidence>
<dbReference type="AlphaFoldDB" id="A0A974RZ69"/>
<dbReference type="Pfam" id="PF14450">
    <property type="entry name" value="FtsA"/>
    <property type="match status" value="1"/>
</dbReference>
<reference evidence="1 2" key="1">
    <citation type="submission" date="2021-01" db="EMBL/GenBank/DDBJ databases">
        <title>Entomomonas sp. F2A isolated from a house cricket (Acheta domesticus).</title>
        <authorList>
            <person name="Spergser J."/>
            <person name="Busse H.-J."/>
        </authorList>
    </citation>
    <scope>NUCLEOTIDE SEQUENCE [LARGE SCALE GENOMIC DNA]</scope>
    <source>
        <strain evidence="1 2">F2A</strain>
    </source>
</reference>
<proteinExistence type="predicted"/>
<dbReference type="NCBIfam" id="NF011660">
    <property type="entry name" value="PRK15080.1"/>
    <property type="match status" value="1"/>
</dbReference>
<dbReference type="Proteomes" id="UP000595278">
    <property type="component" value="Chromosome"/>
</dbReference>